<reference evidence="1 2" key="1">
    <citation type="submission" date="2018-11" db="EMBL/GenBank/DDBJ databases">
        <authorList>
            <person name="Zhou Z."/>
            <person name="Wang G."/>
        </authorList>
    </citation>
    <scope>NUCLEOTIDE SEQUENCE [LARGE SCALE GENOMIC DNA]</scope>
    <source>
        <strain evidence="1 2">KCTC52004</strain>
    </source>
</reference>
<evidence type="ECO:0008006" key="3">
    <source>
        <dbReference type="Google" id="ProtNLM"/>
    </source>
</evidence>
<gene>
    <name evidence="1" type="ORF">EHT25_17910</name>
</gene>
<dbReference type="RefSeq" id="WP_124876509.1">
    <property type="nucleotide sequence ID" value="NZ_RQJO01000009.1"/>
</dbReference>
<dbReference type="OrthoDB" id="964034at2"/>
<organism evidence="1 2">
    <name type="scientific">Larkinella rosea</name>
    <dbReference type="NCBI Taxonomy" id="2025312"/>
    <lineage>
        <taxon>Bacteria</taxon>
        <taxon>Pseudomonadati</taxon>
        <taxon>Bacteroidota</taxon>
        <taxon>Cytophagia</taxon>
        <taxon>Cytophagales</taxon>
        <taxon>Spirosomataceae</taxon>
        <taxon>Larkinella</taxon>
    </lineage>
</organism>
<dbReference type="AlphaFoldDB" id="A0A3P1BNF9"/>
<sequence>MNLTSELYQRLSARRNAVLLYSTNDVLKNNDPTTYHKYQMELRDLNRKLRLIRGQMKENPIL</sequence>
<dbReference type="EMBL" id="RQJO01000009">
    <property type="protein sequence ID" value="RRB02346.1"/>
    <property type="molecule type" value="Genomic_DNA"/>
</dbReference>
<evidence type="ECO:0000313" key="2">
    <source>
        <dbReference type="Proteomes" id="UP000271925"/>
    </source>
</evidence>
<proteinExistence type="predicted"/>
<dbReference type="Proteomes" id="UP000271925">
    <property type="component" value="Unassembled WGS sequence"/>
</dbReference>
<protein>
    <recommendedName>
        <fullName evidence="3">Lacal_2735 family protein</fullName>
    </recommendedName>
</protein>
<comment type="caution">
    <text evidence="1">The sequence shown here is derived from an EMBL/GenBank/DDBJ whole genome shotgun (WGS) entry which is preliminary data.</text>
</comment>
<evidence type="ECO:0000313" key="1">
    <source>
        <dbReference type="EMBL" id="RRB02346.1"/>
    </source>
</evidence>
<accession>A0A3P1BNF9</accession>
<keyword evidence="2" id="KW-1185">Reference proteome</keyword>
<name>A0A3P1BNF9_9BACT</name>